<dbReference type="InterPro" id="IPR001647">
    <property type="entry name" value="HTH_TetR"/>
</dbReference>
<dbReference type="STRING" id="437022.CC99x_00760"/>
<gene>
    <name evidence="6" type="primary">nemR_2</name>
    <name evidence="6" type="ORF">CC99x_00760</name>
    <name evidence="7" type="ORF">CC99x_008030</name>
</gene>
<evidence type="ECO:0000313" key="7">
    <source>
        <dbReference type="EMBL" id="MCS5708852.1"/>
    </source>
</evidence>
<evidence type="ECO:0000256" key="2">
    <source>
        <dbReference type="ARBA" id="ARBA00023125"/>
    </source>
</evidence>
<keyword evidence="1" id="KW-0805">Transcription regulation</keyword>
<dbReference type="PANTHER" id="PTHR47506">
    <property type="entry name" value="TRANSCRIPTIONAL REGULATORY PROTEIN"/>
    <property type="match status" value="1"/>
</dbReference>
<keyword evidence="3" id="KW-0804">Transcription</keyword>
<comment type="caution">
    <text evidence="6">The sequence shown here is derived from an EMBL/GenBank/DDBJ whole genome shotgun (WGS) entry which is preliminary data.</text>
</comment>
<dbReference type="AlphaFoldDB" id="A0A0Q9YFE8"/>
<dbReference type="GO" id="GO:0003677">
    <property type="term" value="F:DNA binding"/>
    <property type="evidence" value="ECO:0007669"/>
    <property type="project" value="UniProtKB-UniRule"/>
</dbReference>
<evidence type="ECO:0000256" key="3">
    <source>
        <dbReference type="ARBA" id="ARBA00023163"/>
    </source>
</evidence>
<keyword evidence="8" id="KW-1185">Reference proteome</keyword>
<dbReference type="InterPro" id="IPR036271">
    <property type="entry name" value="Tet_transcr_reg_TetR-rel_C_sf"/>
</dbReference>
<dbReference type="InterPro" id="IPR009057">
    <property type="entry name" value="Homeodomain-like_sf"/>
</dbReference>
<dbReference type="Proteomes" id="UP000051494">
    <property type="component" value="Unassembled WGS sequence"/>
</dbReference>
<evidence type="ECO:0000256" key="1">
    <source>
        <dbReference type="ARBA" id="ARBA00023015"/>
    </source>
</evidence>
<sequence>MARRNDKRERLVDAADQLFHQQGVSTTTLANIATLADVPLGNVYYYFKSKDSITLAVIDRRKRKLNNLFTEWNTREDVKSRLQGLIEYVASLAEESAQFGDSLGSLCQELGKQGGAISAAAAGLMNEMIHWCEKQFKSLGKSEDDSAKLALNLVSSLQGISLITLAFKDPDFVNRQGQFLTQWVQMI</sequence>
<evidence type="ECO:0000313" key="8">
    <source>
        <dbReference type="Proteomes" id="UP000051494"/>
    </source>
</evidence>
<evidence type="ECO:0000256" key="4">
    <source>
        <dbReference type="PROSITE-ProRule" id="PRU00335"/>
    </source>
</evidence>
<dbReference type="EMBL" id="LKHV01000003">
    <property type="protein sequence ID" value="KRG19238.1"/>
    <property type="molecule type" value="Genomic_DNA"/>
</dbReference>
<proteinExistence type="predicted"/>
<reference evidence="6" key="1">
    <citation type="submission" date="2015-09" db="EMBL/GenBank/DDBJ databases">
        <title>Draft Genome Sequences of Two Novel Amoeba-resistant Intranuclear Bacteria, Candidatus Berkiella cookevillensis and Candidatus Berkiella aquae.</title>
        <authorList>
            <person name="Mehari Y.T."/>
            <person name="Arivett B.A."/>
            <person name="Farone A.L."/>
            <person name="Gunderson J.H."/>
            <person name="Farone M.B."/>
        </authorList>
    </citation>
    <scope>NUCLEOTIDE SEQUENCE [LARGE SCALE GENOMIC DNA]</scope>
    <source>
        <strain evidence="6">CC99</strain>
    </source>
</reference>
<dbReference type="Pfam" id="PF00440">
    <property type="entry name" value="TetR_N"/>
    <property type="match status" value="1"/>
</dbReference>
<dbReference type="RefSeq" id="WP_057623852.1">
    <property type="nucleotide sequence ID" value="NZ_LKHV02000001.1"/>
</dbReference>
<keyword evidence="2 4" id="KW-0238">DNA-binding</keyword>
<feature type="DNA-binding region" description="H-T-H motif" evidence="4">
    <location>
        <begin position="28"/>
        <end position="47"/>
    </location>
</feature>
<name>A0A0Q9YFE8_9GAMM</name>
<accession>A0A0Q9YFE8</accession>
<dbReference type="SUPFAM" id="SSF48498">
    <property type="entry name" value="Tetracyclin repressor-like, C-terminal domain"/>
    <property type="match status" value="1"/>
</dbReference>
<dbReference type="PROSITE" id="PS50977">
    <property type="entry name" value="HTH_TETR_2"/>
    <property type="match status" value="1"/>
</dbReference>
<organism evidence="6">
    <name type="scientific">Candidatus Berkiella cookevillensis</name>
    <dbReference type="NCBI Taxonomy" id="437022"/>
    <lineage>
        <taxon>Bacteria</taxon>
        <taxon>Pseudomonadati</taxon>
        <taxon>Pseudomonadota</taxon>
        <taxon>Gammaproteobacteria</taxon>
        <taxon>Candidatus Berkiellales</taxon>
        <taxon>Candidatus Berkiellaceae</taxon>
        <taxon>Candidatus Berkiella</taxon>
    </lineage>
</organism>
<reference evidence="7" key="3">
    <citation type="submission" date="2021-06" db="EMBL/GenBank/DDBJ databases">
        <title>Genomic Description and Analysis of Intracellular Bacteria, Candidatus Berkiella cookevillensis and Candidatus Berkiella aquae.</title>
        <authorList>
            <person name="Kidane D.T."/>
            <person name="Mehari Y.T."/>
            <person name="Rice F.C."/>
            <person name="Arivett B.A."/>
            <person name="Farone A.L."/>
            <person name="Berk S.G."/>
            <person name="Farone M.B."/>
        </authorList>
    </citation>
    <scope>NUCLEOTIDE SEQUENCE</scope>
    <source>
        <strain evidence="7">CC99</strain>
    </source>
</reference>
<dbReference type="SUPFAM" id="SSF46689">
    <property type="entry name" value="Homeodomain-like"/>
    <property type="match status" value="1"/>
</dbReference>
<dbReference type="PANTHER" id="PTHR47506:SF1">
    <property type="entry name" value="HTH-TYPE TRANSCRIPTIONAL REGULATOR YJDC"/>
    <property type="match status" value="1"/>
</dbReference>
<dbReference type="EMBL" id="LKHV02000001">
    <property type="protein sequence ID" value="MCS5708852.1"/>
    <property type="molecule type" value="Genomic_DNA"/>
</dbReference>
<reference evidence="7" key="2">
    <citation type="journal article" date="2016" name="Genome Announc.">
        <title>Draft Genome Sequences of Two Novel Amoeba-Resistant Intranuclear Bacteria, 'Candidatus Berkiella cookevillensis' and 'Candidatus Berkiella aquae'.</title>
        <authorList>
            <person name="Mehari Y.T."/>
            <person name="Arivett B.A."/>
            <person name="Farone A.L."/>
            <person name="Gunderson J.H."/>
            <person name="Farone M.B."/>
        </authorList>
    </citation>
    <scope>NUCLEOTIDE SEQUENCE</scope>
    <source>
        <strain evidence="7">CC99</strain>
    </source>
</reference>
<evidence type="ECO:0000259" key="5">
    <source>
        <dbReference type="PROSITE" id="PS50977"/>
    </source>
</evidence>
<feature type="domain" description="HTH tetR-type" evidence="5">
    <location>
        <begin position="5"/>
        <end position="65"/>
    </location>
</feature>
<protein>
    <submittedName>
        <fullName evidence="6">HTH-type transcriptional repressor NemR</fullName>
    </submittedName>
    <submittedName>
        <fullName evidence="7">TetR/AcrR family transcriptional regulator</fullName>
    </submittedName>
</protein>
<dbReference type="PRINTS" id="PR00455">
    <property type="entry name" value="HTHTETR"/>
</dbReference>
<dbReference type="OrthoDB" id="9798857at2"/>
<evidence type="ECO:0000313" key="6">
    <source>
        <dbReference type="EMBL" id="KRG19238.1"/>
    </source>
</evidence>
<dbReference type="Gene3D" id="1.10.357.10">
    <property type="entry name" value="Tetracycline Repressor, domain 2"/>
    <property type="match status" value="1"/>
</dbReference>